<proteinExistence type="predicted"/>
<dbReference type="EMBL" id="GGEC01015897">
    <property type="protein sequence ID" value="MBW96380.1"/>
    <property type="molecule type" value="Transcribed_RNA"/>
</dbReference>
<sequence>MNFPPRLLYMQKLINEKCRKLSKWIAFYTGDCRDSCGQIFVDLQEYKCTMATIFYSYSLTSHAYFSFFFFELEV</sequence>
<dbReference type="AlphaFoldDB" id="A0A2P2JSG0"/>
<protein>
    <submittedName>
        <fullName evidence="1">SUMO-activating enzyme subunit 1B-1 isoform X2</fullName>
    </submittedName>
</protein>
<dbReference type="EMBL" id="GGEC01015899">
    <property type="protein sequence ID" value="MBW96382.1"/>
    <property type="molecule type" value="Transcribed_RNA"/>
</dbReference>
<reference evidence="1" key="1">
    <citation type="submission" date="2018-02" db="EMBL/GenBank/DDBJ databases">
        <title>Rhizophora mucronata_Transcriptome.</title>
        <authorList>
            <person name="Meera S.P."/>
            <person name="Sreeshan A."/>
            <person name="Augustine A."/>
        </authorList>
    </citation>
    <scope>NUCLEOTIDE SEQUENCE</scope>
    <source>
        <tissue evidence="1">Leaf</tissue>
    </source>
</reference>
<evidence type="ECO:0000313" key="1">
    <source>
        <dbReference type="EMBL" id="MBW96382.1"/>
    </source>
</evidence>
<accession>A0A2P2JSG0</accession>
<name>A0A2P2JSG0_RHIMU</name>
<organism evidence="1">
    <name type="scientific">Rhizophora mucronata</name>
    <name type="common">Asiatic mangrove</name>
    <dbReference type="NCBI Taxonomy" id="61149"/>
    <lineage>
        <taxon>Eukaryota</taxon>
        <taxon>Viridiplantae</taxon>
        <taxon>Streptophyta</taxon>
        <taxon>Embryophyta</taxon>
        <taxon>Tracheophyta</taxon>
        <taxon>Spermatophyta</taxon>
        <taxon>Magnoliopsida</taxon>
        <taxon>eudicotyledons</taxon>
        <taxon>Gunneridae</taxon>
        <taxon>Pentapetalae</taxon>
        <taxon>rosids</taxon>
        <taxon>fabids</taxon>
        <taxon>Malpighiales</taxon>
        <taxon>Rhizophoraceae</taxon>
        <taxon>Rhizophora</taxon>
    </lineage>
</organism>